<dbReference type="PANTHER" id="PTHR36124:SF1">
    <property type="entry name" value="ER-BOUND OXYGENASE MPAB_MPAB'_RUBBER OXYGENASE CATALYTIC DOMAIN-CONTAINING PROTEIN"/>
    <property type="match status" value="1"/>
</dbReference>
<reference evidence="1 2" key="1">
    <citation type="submission" date="2015-04" db="EMBL/GenBank/DDBJ databases">
        <authorList>
            <person name="Syromyatnikov M.Y."/>
            <person name="Popov V.N."/>
        </authorList>
    </citation>
    <scope>NUCLEOTIDE SEQUENCE [LARGE SCALE GENOMIC DNA]</scope>
    <source>
        <strain evidence="1">WF-38-12</strain>
    </source>
</reference>
<dbReference type="EMBL" id="CVMT01000010">
    <property type="protein sequence ID" value="CRG91812.1"/>
    <property type="molecule type" value="Genomic_DNA"/>
</dbReference>
<dbReference type="InterPro" id="IPR046366">
    <property type="entry name" value="MPAB"/>
</dbReference>
<accession>A0A0U1M8Z9</accession>
<keyword evidence="2" id="KW-1185">Reference proteome</keyword>
<sequence length="439" mass="50956">MSNVAQFVQVKNIDIKQLASQLVSYLRNTKGTSLKQYVSYGIPTLVLYLLCQGRLRYSRARYLEKKYPYTRDTFWRMTDYDAWEIQKSILQLEFPFISLKALQFALFRTYGIPTISSLLARTTQFSDTATSFKRYADTAVLIGEFMAFEPSSLRTHEAIARTKFLHMGYRQSGKILEDDMLYTLSLFALEPIRFIETYEWRKLTDLEKCAIGTYWKSLGDALEISYEKLPSGTKEGPSKFRDGLHWLKEISVWSQAYEITNMKPSAANKEVADKTTDVLVFTLPQFLEPVGIAFVSFIMDDRLRKAMMYDPPNKMYNTIFTFILQTRKYFLRHLALPRPFFMRHDVFTEEPDEHGQNFIKIWEAVPYYVKPTLWNRWGPASWLKRLSGLPLPGDEGDKFHPGGYQTASIGPRYFEGKGISQMEETKAILRKGRTGGCPF</sequence>
<dbReference type="PANTHER" id="PTHR36124">
    <property type="match status" value="1"/>
</dbReference>
<dbReference type="AlphaFoldDB" id="A0A0U1M8Z9"/>
<name>A0A0U1M8Z9_TALIS</name>
<evidence type="ECO:0008006" key="3">
    <source>
        <dbReference type="Google" id="ProtNLM"/>
    </source>
</evidence>
<dbReference type="OrthoDB" id="545169at2759"/>
<evidence type="ECO:0000313" key="2">
    <source>
        <dbReference type="Proteomes" id="UP000054383"/>
    </source>
</evidence>
<protein>
    <recommendedName>
        <fullName evidence="3">ER-bound oxygenase mpaB/mpaB'/Rubber oxygenase catalytic domain-containing protein</fullName>
    </recommendedName>
</protein>
<gene>
    <name evidence="1" type="ORF">PISL3812_08866</name>
</gene>
<dbReference type="STRING" id="28573.A0A0U1M8Z9"/>
<dbReference type="OMA" id="TIMQTEF"/>
<dbReference type="Proteomes" id="UP000054383">
    <property type="component" value="Unassembled WGS sequence"/>
</dbReference>
<proteinExistence type="predicted"/>
<evidence type="ECO:0000313" key="1">
    <source>
        <dbReference type="EMBL" id="CRG91812.1"/>
    </source>
</evidence>
<organism evidence="1 2">
    <name type="scientific">Talaromyces islandicus</name>
    <name type="common">Penicillium islandicum</name>
    <dbReference type="NCBI Taxonomy" id="28573"/>
    <lineage>
        <taxon>Eukaryota</taxon>
        <taxon>Fungi</taxon>
        <taxon>Dikarya</taxon>
        <taxon>Ascomycota</taxon>
        <taxon>Pezizomycotina</taxon>
        <taxon>Eurotiomycetes</taxon>
        <taxon>Eurotiomycetidae</taxon>
        <taxon>Eurotiales</taxon>
        <taxon>Trichocomaceae</taxon>
        <taxon>Talaromyces</taxon>
        <taxon>Talaromyces sect. Islandici</taxon>
    </lineage>
</organism>
<dbReference type="GO" id="GO:0016491">
    <property type="term" value="F:oxidoreductase activity"/>
    <property type="evidence" value="ECO:0007669"/>
    <property type="project" value="InterPro"/>
</dbReference>